<evidence type="ECO:0000313" key="5">
    <source>
        <dbReference type="Proteomes" id="UP000288096"/>
    </source>
</evidence>
<evidence type="ECO:0000313" key="4">
    <source>
        <dbReference type="EMBL" id="GBC61154.1"/>
    </source>
</evidence>
<name>A0A401FSP2_9BACT</name>
<feature type="compositionally biased region" description="Basic and acidic residues" evidence="2">
    <location>
        <begin position="146"/>
        <end position="161"/>
    </location>
</feature>
<evidence type="ECO:0000256" key="1">
    <source>
        <dbReference type="ARBA" id="ARBA00006539"/>
    </source>
</evidence>
<evidence type="ECO:0008006" key="6">
    <source>
        <dbReference type="Google" id="ProtNLM"/>
    </source>
</evidence>
<evidence type="ECO:0000256" key="2">
    <source>
        <dbReference type="SAM" id="MobiDB-lite"/>
    </source>
</evidence>
<dbReference type="EMBL" id="BEXT01000001">
    <property type="protein sequence ID" value="GBC61154.1"/>
    <property type="molecule type" value="Genomic_DNA"/>
</dbReference>
<accession>A0A401FSP2</accession>
<keyword evidence="5" id="KW-1185">Reference proteome</keyword>
<reference evidence="3" key="2">
    <citation type="journal article" date="2019" name="Front. Microbiol.">
        <title>Genomic Characteristics of Desulfonema ishimotonii Tokyo 01T Implying Horizontal Gene Transfer Among Phylogenetically Dispersed Filamentous Gliding Bacteria.</title>
        <authorList>
            <person name="Watanabe M."/>
            <person name="Kojima H."/>
            <person name="Umezawa K."/>
            <person name="Fukui M."/>
        </authorList>
    </citation>
    <scope>NUCLEOTIDE SEQUENCE</scope>
    <source>
        <strain evidence="3">Tokyo 01</strain>
    </source>
</reference>
<sequence>MTIRSLHGKFVFGVCRFCGIENGKEIYPTWFGLTSQFPDGYVSSRLREFSAFYSNRLSYAGVAELLRRVCGDSVLSGAGIREIVAGKASEINRAIGKEVADLLSDRKPSVFPVINAEVAVYDRKTEETLISDDGIQVKKQKTTRKKAADRPSENSTGEKRRKERINTDVIILEKSEGGFDYMTALTDEKGDECVPLKDVVRSRLLREYGGRRNPLNIVAITDGAKNIRLRLREIFGFPVTLILDWYHLCKKVREHMSMISRNRDEKSAHMGFLIHHLWRGNTAEALNYMKSEIIPKNEKRLADLITYIEKHRHEIIDYELRKSVGKTIGSGRVEKACDQVVGFRQKKKGMSWGKVGSRALATLKIAELNGRWDALWKITDRSEAANNCLC</sequence>
<comment type="similarity">
    <text evidence="1">Belongs to the UPF0236 family.</text>
</comment>
<feature type="region of interest" description="Disordered" evidence="2">
    <location>
        <begin position="140"/>
        <end position="161"/>
    </location>
</feature>
<dbReference type="InterPro" id="IPR009620">
    <property type="entry name" value="UPF0236"/>
</dbReference>
<dbReference type="OrthoDB" id="5418716at2"/>
<dbReference type="Proteomes" id="UP000288096">
    <property type="component" value="Unassembled WGS sequence"/>
</dbReference>
<dbReference type="EMBL" id="BEXT01000001">
    <property type="protein sequence ID" value="GBC59978.1"/>
    <property type="molecule type" value="Genomic_DNA"/>
</dbReference>
<dbReference type="RefSeq" id="WP_124327440.1">
    <property type="nucleotide sequence ID" value="NZ_BEXT01000001.1"/>
</dbReference>
<dbReference type="Pfam" id="PF06782">
    <property type="entry name" value="UPF0236"/>
    <property type="match status" value="1"/>
</dbReference>
<protein>
    <recommendedName>
        <fullName evidence="6">ISKra4 family transposase</fullName>
    </recommendedName>
</protein>
<dbReference type="AlphaFoldDB" id="A0A401FSP2"/>
<comment type="caution">
    <text evidence="3">The sequence shown here is derived from an EMBL/GenBank/DDBJ whole genome shotgun (WGS) entry which is preliminary data.</text>
</comment>
<reference evidence="5" key="1">
    <citation type="submission" date="2017-11" db="EMBL/GenBank/DDBJ databases">
        <authorList>
            <person name="Watanabe M."/>
            <person name="Kojima H."/>
        </authorList>
    </citation>
    <scope>NUCLEOTIDE SEQUENCE [LARGE SCALE GENOMIC DNA]</scope>
    <source>
        <strain evidence="5">Tokyo 01</strain>
    </source>
</reference>
<reference evidence="5" key="3">
    <citation type="submission" date="2019-01" db="EMBL/GenBank/DDBJ databases">
        <title>Genome sequence of Desulfonema ishimotonii strain Tokyo 01.</title>
        <authorList>
            <person name="Fukui M."/>
        </authorList>
    </citation>
    <scope>NUCLEOTIDE SEQUENCE [LARGE SCALE GENOMIC DNA]</scope>
    <source>
        <strain evidence="5">Tokyo 01</strain>
    </source>
</reference>
<proteinExistence type="inferred from homology"/>
<organism evidence="3 5">
    <name type="scientific">Desulfonema ishimotonii</name>
    <dbReference type="NCBI Taxonomy" id="45657"/>
    <lineage>
        <taxon>Bacteria</taxon>
        <taxon>Pseudomonadati</taxon>
        <taxon>Thermodesulfobacteriota</taxon>
        <taxon>Desulfobacteria</taxon>
        <taxon>Desulfobacterales</taxon>
        <taxon>Desulfococcaceae</taxon>
        <taxon>Desulfonema</taxon>
    </lineage>
</organism>
<evidence type="ECO:0000313" key="3">
    <source>
        <dbReference type="EMBL" id="GBC59978.1"/>
    </source>
</evidence>
<gene>
    <name evidence="3" type="ORF">DENIS_0920</name>
    <name evidence="4" type="ORF">DENIS_2114</name>
</gene>